<keyword evidence="3" id="KW-1185">Reference proteome</keyword>
<protein>
    <submittedName>
        <fullName evidence="2">Uncharacterized protein</fullName>
    </submittedName>
</protein>
<feature type="transmembrane region" description="Helical" evidence="1">
    <location>
        <begin position="6"/>
        <end position="33"/>
    </location>
</feature>
<evidence type="ECO:0000256" key="1">
    <source>
        <dbReference type="SAM" id="Phobius"/>
    </source>
</evidence>
<proteinExistence type="predicted"/>
<gene>
    <name evidence="2" type="ORF">J2I46_21650</name>
</gene>
<keyword evidence="1" id="KW-0472">Membrane</keyword>
<organism evidence="2 3">
    <name type="scientific">Fibrella forsythiae</name>
    <dbReference type="NCBI Taxonomy" id="2817061"/>
    <lineage>
        <taxon>Bacteria</taxon>
        <taxon>Pseudomonadati</taxon>
        <taxon>Bacteroidota</taxon>
        <taxon>Cytophagia</taxon>
        <taxon>Cytophagales</taxon>
        <taxon>Spirosomataceae</taxon>
        <taxon>Fibrella</taxon>
    </lineage>
</organism>
<dbReference type="RefSeq" id="WP_207331160.1">
    <property type="nucleotide sequence ID" value="NZ_JAFMYW010000007.1"/>
</dbReference>
<comment type="caution">
    <text evidence="2">The sequence shown here is derived from an EMBL/GenBank/DDBJ whole genome shotgun (WGS) entry which is preliminary data.</text>
</comment>
<sequence>MQKGRIITAFGLLMPYIIVISVILSIWASAVSIKSYYAAKKAKAV</sequence>
<evidence type="ECO:0000313" key="3">
    <source>
        <dbReference type="Proteomes" id="UP000664628"/>
    </source>
</evidence>
<evidence type="ECO:0000313" key="2">
    <source>
        <dbReference type="EMBL" id="MBO0951205.1"/>
    </source>
</evidence>
<name>A0ABS3JMG8_9BACT</name>
<keyword evidence="1" id="KW-1133">Transmembrane helix</keyword>
<reference evidence="2 3" key="1">
    <citation type="submission" date="2021-03" db="EMBL/GenBank/DDBJ databases">
        <title>Fibrella sp. HMF5405 genome sequencing and assembly.</title>
        <authorList>
            <person name="Kang H."/>
            <person name="Kim H."/>
            <person name="Bae S."/>
            <person name="Joh K."/>
        </authorList>
    </citation>
    <scope>NUCLEOTIDE SEQUENCE [LARGE SCALE GENOMIC DNA]</scope>
    <source>
        <strain evidence="2 3">HMF5405</strain>
    </source>
</reference>
<keyword evidence="1" id="KW-0812">Transmembrane</keyword>
<dbReference type="Proteomes" id="UP000664628">
    <property type="component" value="Unassembled WGS sequence"/>
</dbReference>
<dbReference type="EMBL" id="JAFMYW010000007">
    <property type="protein sequence ID" value="MBO0951205.1"/>
    <property type="molecule type" value="Genomic_DNA"/>
</dbReference>
<accession>A0ABS3JMG8</accession>